<dbReference type="GO" id="GO:0006355">
    <property type="term" value="P:regulation of DNA-templated transcription"/>
    <property type="evidence" value="ECO:0007669"/>
    <property type="project" value="InterPro"/>
</dbReference>
<evidence type="ECO:0000313" key="4">
    <source>
        <dbReference type="EMBL" id="PZN73139.1"/>
    </source>
</evidence>
<sequence length="146" mass="17033">MNNENFCERRLQTHKLARELFIKREHVRDLREQLVSLQPYRPEQRLEPLVRQFCQELIDYISLEHFGIFHHLVNGHENRSGILALAEEIFPQMIETTDTVLDFNDKIVATPSESLDLALPDELLILGDALALRDELEDRLIEGMTA</sequence>
<name>A0A2W4QSG6_9GAMM</name>
<comment type="caution">
    <text evidence="4">The sequence shown here is derived from an EMBL/GenBank/DDBJ whole genome shotgun (WGS) entry which is preliminary data.</text>
</comment>
<dbReference type="InterPro" id="IPR007448">
    <property type="entry name" value="Sigma70_reg_Rsd_AlgQ"/>
</dbReference>
<keyword evidence="1 3" id="KW-0805">Transcription regulation</keyword>
<dbReference type="EMBL" id="QJPH01000465">
    <property type="protein sequence ID" value="PZN73139.1"/>
    <property type="molecule type" value="Genomic_DNA"/>
</dbReference>
<evidence type="ECO:0000256" key="1">
    <source>
        <dbReference type="ARBA" id="ARBA00023015"/>
    </source>
</evidence>
<dbReference type="Proteomes" id="UP000249396">
    <property type="component" value="Unassembled WGS sequence"/>
</dbReference>
<evidence type="ECO:0000256" key="2">
    <source>
        <dbReference type="ARBA" id="ARBA00023163"/>
    </source>
</evidence>
<dbReference type="InterPro" id="IPR038309">
    <property type="entry name" value="Rsd/AlgQ_sf"/>
</dbReference>
<dbReference type="Gene3D" id="1.20.120.1370">
    <property type="entry name" value="Regulator of RNA polymerase sigma(70) subunit, domain 4"/>
    <property type="match status" value="1"/>
</dbReference>
<dbReference type="Pfam" id="PF04353">
    <property type="entry name" value="Rsd_AlgQ"/>
    <property type="match status" value="1"/>
</dbReference>
<evidence type="ECO:0000256" key="3">
    <source>
        <dbReference type="RuleBase" id="RU004409"/>
    </source>
</evidence>
<gene>
    <name evidence="4" type="ORF">DM484_23265</name>
</gene>
<accession>A0A2W4QSG6</accession>
<proteinExistence type="inferred from homology"/>
<evidence type="ECO:0000313" key="5">
    <source>
        <dbReference type="Proteomes" id="UP000249396"/>
    </source>
</evidence>
<organism evidence="4 5">
    <name type="scientific">Candidatus Methylumidiphilus alinenensis</name>
    <dbReference type="NCBI Taxonomy" id="2202197"/>
    <lineage>
        <taxon>Bacteria</taxon>
        <taxon>Pseudomonadati</taxon>
        <taxon>Pseudomonadota</taxon>
        <taxon>Gammaproteobacteria</taxon>
        <taxon>Methylococcales</taxon>
        <taxon>Candidatus Methylumidiphilus</taxon>
    </lineage>
</organism>
<comment type="similarity">
    <text evidence="3">Belongs to the Rsd/AlgQ family.</text>
</comment>
<protein>
    <submittedName>
        <fullName evidence="4">Rsd/AlgQ family anti-sigma factor</fullName>
    </submittedName>
</protein>
<dbReference type="AlphaFoldDB" id="A0A2W4QSG6"/>
<reference evidence="4 5" key="1">
    <citation type="journal article" date="2018" name="Aquat. Microb. Ecol.">
        <title>Gammaproteobacterial methanotrophs dominate.</title>
        <authorList>
            <person name="Rissanen A.J."/>
            <person name="Saarenheimo J."/>
            <person name="Tiirola M."/>
            <person name="Peura S."/>
            <person name="Aalto S.L."/>
            <person name="Karvinen A."/>
            <person name="Nykanen H."/>
        </authorList>
    </citation>
    <scope>NUCLEOTIDE SEQUENCE [LARGE SCALE GENOMIC DNA]</scope>
    <source>
        <strain evidence="4">AMbin10</strain>
    </source>
</reference>
<keyword evidence="2 3" id="KW-0804">Transcription</keyword>